<evidence type="ECO:0000259" key="1">
    <source>
        <dbReference type="PROSITE" id="PS51192"/>
    </source>
</evidence>
<dbReference type="OrthoDB" id="5857104at2759"/>
<keyword evidence="3" id="KW-1185">Reference proteome</keyword>
<name>A0A0N4VTD4_HAEPC</name>
<reference evidence="4" key="1">
    <citation type="submission" date="2017-02" db="UniProtKB">
        <authorList>
            <consortium name="WormBaseParasite"/>
        </authorList>
    </citation>
    <scope>IDENTIFICATION</scope>
</reference>
<dbReference type="InterPro" id="IPR014001">
    <property type="entry name" value="Helicase_ATP-bd"/>
</dbReference>
<dbReference type="Proteomes" id="UP000268014">
    <property type="component" value="Unassembled WGS sequence"/>
</dbReference>
<dbReference type="OMA" id="ISNIAGW"/>
<protein>
    <submittedName>
        <fullName evidence="4">Helicase ATP-binding domain-containing protein</fullName>
    </submittedName>
</protein>
<reference evidence="2 3" key="2">
    <citation type="submission" date="2018-11" db="EMBL/GenBank/DDBJ databases">
        <authorList>
            <consortium name="Pathogen Informatics"/>
        </authorList>
    </citation>
    <scope>NUCLEOTIDE SEQUENCE [LARGE SCALE GENOMIC DNA]</scope>
    <source>
        <strain evidence="2 3">MHpl1</strain>
    </source>
</reference>
<dbReference type="Gene3D" id="3.40.50.300">
    <property type="entry name" value="P-loop containing nucleotide triphosphate hydrolases"/>
    <property type="match status" value="1"/>
</dbReference>
<dbReference type="InterPro" id="IPR027417">
    <property type="entry name" value="P-loop_NTPase"/>
</dbReference>
<evidence type="ECO:0000313" key="2">
    <source>
        <dbReference type="EMBL" id="VDO05711.1"/>
    </source>
</evidence>
<dbReference type="EMBL" id="UZAF01000411">
    <property type="protein sequence ID" value="VDO05711.1"/>
    <property type="molecule type" value="Genomic_DNA"/>
</dbReference>
<organism evidence="4">
    <name type="scientific">Haemonchus placei</name>
    <name type="common">Barber's pole worm</name>
    <dbReference type="NCBI Taxonomy" id="6290"/>
    <lineage>
        <taxon>Eukaryota</taxon>
        <taxon>Metazoa</taxon>
        <taxon>Ecdysozoa</taxon>
        <taxon>Nematoda</taxon>
        <taxon>Chromadorea</taxon>
        <taxon>Rhabditida</taxon>
        <taxon>Rhabditina</taxon>
        <taxon>Rhabditomorpha</taxon>
        <taxon>Strongyloidea</taxon>
        <taxon>Trichostrongylidae</taxon>
        <taxon>Haemonchus</taxon>
    </lineage>
</organism>
<gene>
    <name evidence="2" type="ORF">HPLM_LOCUS552</name>
</gene>
<dbReference type="SMART" id="SM00487">
    <property type="entry name" value="DEXDc"/>
    <property type="match status" value="1"/>
</dbReference>
<dbReference type="WBParaSite" id="HPLM_0000055101-mRNA-1">
    <property type="protein sequence ID" value="HPLM_0000055101-mRNA-1"/>
    <property type="gene ID" value="HPLM_0000055101"/>
</dbReference>
<dbReference type="Pfam" id="PF00176">
    <property type="entry name" value="SNF2-rel_dom"/>
    <property type="match status" value="1"/>
</dbReference>
<dbReference type="GO" id="GO:0005524">
    <property type="term" value="F:ATP binding"/>
    <property type="evidence" value="ECO:0007669"/>
    <property type="project" value="InterPro"/>
</dbReference>
<dbReference type="STRING" id="6290.A0A0N4VTD4"/>
<feature type="domain" description="Helicase ATP-binding" evidence="1">
    <location>
        <begin position="47"/>
        <end position="195"/>
    </location>
</feature>
<dbReference type="Gene3D" id="3.40.50.10810">
    <property type="entry name" value="Tandem AAA-ATPase domain"/>
    <property type="match status" value="1"/>
</dbReference>
<dbReference type="PANTHER" id="PTHR10799">
    <property type="entry name" value="SNF2/RAD54 HELICASE FAMILY"/>
    <property type="match status" value="1"/>
</dbReference>
<dbReference type="InterPro" id="IPR000330">
    <property type="entry name" value="SNF2_N"/>
</dbReference>
<dbReference type="AlphaFoldDB" id="A0A0N4VTD4"/>
<dbReference type="PROSITE" id="PS51192">
    <property type="entry name" value="HELICASE_ATP_BIND_1"/>
    <property type="match status" value="1"/>
</dbReference>
<dbReference type="SUPFAM" id="SSF52540">
    <property type="entry name" value="P-loop containing nucleoside triphosphate hydrolases"/>
    <property type="match status" value="1"/>
</dbReference>
<accession>A0A0N4VTD4</accession>
<evidence type="ECO:0000313" key="4">
    <source>
        <dbReference type="WBParaSite" id="HPLM_0000055101-mRNA-1"/>
    </source>
</evidence>
<dbReference type="InterPro" id="IPR038718">
    <property type="entry name" value="SNF2-like_sf"/>
</dbReference>
<evidence type="ECO:0000313" key="3">
    <source>
        <dbReference type="Proteomes" id="UP000268014"/>
    </source>
</evidence>
<proteinExistence type="predicted"/>
<sequence>MAASTAMKWAWEKLVRGEFINARSGWAWRKRTPYDLTQRIILSPAEAIVLMLCLRKQGKGPFLVVSPLSVCDHWISEVTRFSCGTLNPIGYYGVEKERKALLKEIKKLQRNSVFIVPYHVFRDDSEIIAKLEKKSKLTFDVVIVDEAQAIKNSETQLANKLKPYRGYAWFLLMTGTPLQNHLGELYSLLTFVDPKRFKDRISAKEDFMELYKKDEKLSELRKILSRYMIRRTKDVVCKELPSCEQVIIYHNMTELQKKIYLDLISEHYSKFESFSDFIFKSSFFFNELMHFSVSNPSLLPNNAKNRSPWEQMLGDRC</sequence>